<dbReference type="RefSeq" id="WP_091695010.1">
    <property type="nucleotide sequence ID" value="NZ_FPBF01000004.1"/>
</dbReference>
<dbReference type="Pfam" id="PF13578">
    <property type="entry name" value="Methyltransf_24"/>
    <property type="match status" value="1"/>
</dbReference>
<protein>
    <submittedName>
        <fullName evidence="1">Methyltransferase domain-containing protein</fullName>
    </submittedName>
</protein>
<keyword evidence="1" id="KW-0489">Methyltransferase</keyword>
<sequence>MLNKVYPLLSYFGYWLKKEDHYSLQSPLLYNTHRDLSSFIHSRQEQDLDIEAYRERLLSSKELIEVKDFGAGSKRVNTSRRKVADITKFSTSSRKFAQLYQFFTSLTPAETVLELGTCMGISSRYLSKVTKGRLFTFEGSEEIARIAQPSKGFSNLEIILGELNKTLPETLGKIEKIDFVLIDATHTYEGTIQYFDQILTKIHSKSIVAIGDIHWSKEMEKAWKEINQRQEVRLSLDFYECGIVFFEYPGAKTAYVLDF</sequence>
<keyword evidence="2" id="KW-1185">Reference proteome</keyword>
<reference evidence="2" key="1">
    <citation type="submission" date="2016-10" db="EMBL/GenBank/DDBJ databases">
        <authorList>
            <person name="Varghese N."/>
            <person name="Submissions S."/>
        </authorList>
    </citation>
    <scope>NUCLEOTIDE SEQUENCE [LARGE SCALE GENOMIC DNA]</scope>
    <source>
        <strain evidence="2">DSM 23445</strain>
    </source>
</reference>
<dbReference type="GO" id="GO:0008168">
    <property type="term" value="F:methyltransferase activity"/>
    <property type="evidence" value="ECO:0007669"/>
    <property type="project" value="UniProtKB-KW"/>
</dbReference>
<keyword evidence="1" id="KW-0808">Transferase</keyword>
<evidence type="ECO:0000313" key="1">
    <source>
        <dbReference type="EMBL" id="SFT97585.1"/>
    </source>
</evidence>
<dbReference type="SUPFAM" id="SSF53335">
    <property type="entry name" value="S-adenosyl-L-methionine-dependent methyltransferases"/>
    <property type="match status" value="1"/>
</dbReference>
<dbReference type="STRING" id="305507.SAMN04489724_3096"/>
<dbReference type="OrthoDB" id="5464618at2"/>
<name>A0A1I7CDT2_9BACT</name>
<dbReference type="GO" id="GO:0032259">
    <property type="term" value="P:methylation"/>
    <property type="evidence" value="ECO:0007669"/>
    <property type="project" value="UniProtKB-KW"/>
</dbReference>
<dbReference type="AlphaFoldDB" id="A0A1I7CDT2"/>
<dbReference type="Gene3D" id="3.40.50.150">
    <property type="entry name" value="Vaccinia Virus protein VP39"/>
    <property type="match status" value="1"/>
</dbReference>
<accession>A0A1I7CDT2</accession>
<gene>
    <name evidence="1" type="ORF">SAMN04489724_3096</name>
</gene>
<dbReference type="EMBL" id="FPBF01000004">
    <property type="protein sequence ID" value="SFT97585.1"/>
    <property type="molecule type" value="Genomic_DNA"/>
</dbReference>
<dbReference type="Proteomes" id="UP000199673">
    <property type="component" value="Unassembled WGS sequence"/>
</dbReference>
<organism evidence="1 2">
    <name type="scientific">Algoriphagus locisalis</name>
    <dbReference type="NCBI Taxonomy" id="305507"/>
    <lineage>
        <taxon>Bacteria</taxon>
        <taxon>Pseudomonadati</taxon>
        <taxon>Bacteroidota</taxon>
        <taxon>Cytophagia</taxon>
        <taxon>Cytophagales</taxon>
        <taxon>Cyclobacteriaceae</taxon>
        <taxon>Algoriphagus</taxon>
    </lineage>
</organism>
<evidence type="ECO:0000313" key="2">
    <source>
        <dbReference type="Proteomes" id="UP000199673"/>
    </source>
</evidence>
<dbReference type="InterPro" id="IPR029063">
    <property type="entry name" value="SAM-dependent_MTases_sf"/>
</dbReference>
<proteinExistence type="predicted"/>